<evidence type="ECO:0000256" key="1">
    <source>
        <dbReference type="SAM" id="MobiDB-lite"/>
    </source>
</evidence>
<dbReference type="RefSeq" id="XP_018070064.1">
    <property type="nucleotide sequence ID" value="XM_018221180.1"/>
</dbReference>
<name>A0A194X6K0_MOLSC</name>
<protein>
    <submittedName>
        <fullName evidence="2">Uncharacterized protein</fullName>
    </submittedName>
</protein>
<dbReference type="EMBL" id="KQ947417">
    <property type="protein sequence ID" value="KUJ15709.1"/>
    <property type="molecule type" value="Genomic_DNA"/>
</dbReference>
<dbReference type="InParanoid" id="A0A194X6K0"/>
<dbReference type="GeneID" id="28830906"/>
<gene>
    <name evidence="2" type="ORF">LY89DRAFT_749708</name>
</gene>
<organism evidence="2 3">
    <name type="scientific">Mollisia scopiformis</name>
    <name type="common">Conifer needle endophyte fungus</name>
    <name type="synonym">Phialocephala scopiformis</name>
    <dbReference type="NCBI Taxonomy" id="149040"/>
    <lineage>
        <taxon>Eukaryota</taxon>
        <taxon>Fungi</taxon>
        <taxon>Dikarya</taxon>
        <taxon>Ascomycota</taxon>
        <taxon>Pezizomycotina</taxon>
        <taxon>Leotiomycetes</taxon>
        <taxon>Helotiales</taxon>
        <taxon>Mollisiaceae</taxon>
        <taxon>Mollisia</taxon>
    </lineage>
</organism>
<dbReference type="AlphaFoldDB" id="A0A194X6K0"/>
<feature type="compositionally biased region" description="Low complexity" evidence="1">
    <location>
        <begin position="38"/>
        <end position="61"/>
    </location>
</feature>
<dbReference type="Proteomes" id="UP000070700">
    <property type="component" value="Unassembled WGS sequence"/>
</dbReference>
<reference evidence="2 3" key="1">
    <citation type="submission" date="2015-10" db="EMBL/GenBank/DDBJ databases">
        <title>Full genome of DAOMC 229536 Phialocephala scopiformis, a fungal endophyte of spruce producing the potent anti-insectan compound rugulosin.</title>
        <authorList>
            <consortium name="DOE Joint Genome Institute"/>
            <person name="Walker A.K."/>
            <person name="Frasz S.L."/>
            <person name="Seifert K.A."/>
            <person name="Miller J.D."/>
            <person name="Mondo S.J."/>
            <person name="Labutti K."/>
            <person name="Lipzen A."/>
            <person name="Dockter R."/>
            <person name="Kennedy M."/>
            <person name="Grigoriev I.V."/>
            <person name="Spatafora J.W."/>
        </authorList>
    </citation>
    <scope>NUCLEOTIDE SEQUENCE [LARGE SCALE GENOMIC DNA]</scope>
    <source>
        <strain evidence="2 3">CBS 120377</strain>
    </source>
</reference>
<accession>A0A194X6K0</accession>
<dbReference type="OrthoDB" id="4746642at2759"/>
<keyword evidence="3" id="KW-1185">Reference proteome</keyword>
<proteinExistence type="predicted"/>
<sequence>MSQRISCQMCGGRGCRLCQKSTSNYLPSNLDKSHPHSKTGQRSSSKQSSSRPSSSRTFGSTSDRRTAHTASSGQSQEKWEAAAASGASQKSSFTTAYDIKMASRQIHMNKLKGKEREEQEQWAQSKLQSGDLAPCPAGFRWLRSASDEGYRCAARNHFIPDELLAEGKGRCYMRILTTPFLKPPTFPGAEKRQFDGEWWIGPHLFPRITYHPLPRTLGNMPLNNPFMNQTR</sequence>
<evidence type="ECO:0000313" key="3">
    <source>
        <dbReference type="Proteomes" id="UP000070700"/>
    </source>
</evidence>
<feature type="region of interest" description="Disordered" evidence="1">
    <location>
        <begin position="24"/>
        <end position="86"/>
    </location>
</feature>
<dbReference type="KEGG" id="psco:LY89DRAFT_749708"/>
<evidence type="ECO:0000313" key="2">
    <source>
        <dbReference type="EMBL" id="KUJ15709.1"/>
    </source>
</evidence>